<organism evidence="1 2">
    <name type="scientific">Gossypium harknessii</name>
    <dbReference type="NCBI Taxonomy" id="34285"/>
    <lineage>
        <taxon>Eukaryota</taxon>
        <taxon>Viridiplantae</taxon>
        <taxon>Streptophyta</taxon>
        <taxon>Embryophyta</taxon>
        <taxon>Tracheophyta</taxon>
        <taxon>Spermatophyta</taxon>
        <taxon>Magnoliopsida</taxon>
        <taxon>eudicotyledons</taxon>
        <taxon>Gunneridae</taxon>
        <taxon>Pentapetalae</taxon>
        <taxon>rosids</taxon>
        <taxon>malvids</taxon>
        <taxon>Malvales</taxon>
        <taxon>Malvaceae</taxon>
        <taxon>Malvoideae</taxon>
        <taxon>Gossypium</taxon>
    </lineage>
</organism>
<comment type="caution">
    <text evidence="1">The sequence shown here is derived from an EMBL/GenBank/DDBJ whole genome shotgun (WGS) entry which is preliminary data.</text>
</comment>
<dbReference type="OrthoDB" id="20872at2759"/>
<dbReference type="Proteomes" id="UP000593560">
    <property type="component" value="Unassembled WGS sequence"/>
</dbReference>
<name>A0A7J9HGR6_9ROSI</name>
<evidence type="ECO:0000313" key="1">
    <source>
        <dbReference type="EMBL" id="MBA0809030.1"/>
    </source>
</evidence>
<sequence>MGGVPTDNVDFVVTLDAEIEIKEKDLFKAAEKGDSSIFKSLSQDHLTKSLKLRNEDARSLLHVAVSSAHPEVTPYFFPFPELPYLYWVDLLM</sequence>
<dbReference type="InterPro" id="IPR036770">
    <property type="entry name" value="Ankyrin_rpt-contain_sf"/>
</dbReference>
<evidence type="ECO:0000313" key="2">
    <source>
        <dbReference type="Proteomes" id="UP000593560"/>
    </source>
</evidence>
<accession>A0A7J9HGR6</accession>
<dbReference type="AlphaFoldDB" id="A0A7J9HGR6"/>
<dbReference type="Gene3D" id="1.25.40.20">
    <property type="entry name" value="Ankyrin repeat-containing domain"/>
    <property type="match status" value="1"/>
</dbReference>
<proteinExistence type="predicted"/>
<protein>
    <submittedName>
        <fullName evidence="1">Uncharacterized protein</fullName>
    </submittedName>
</protein>
<keyword evidence="2" id="KW-1185">Reference proteome</keyword>
<gene>
    <name evidence="1" type="ORF">Gohar_024715</name>
</gene>
<reference evidence="1 2" key="1">
    <citation type="journal article" date="2019" name="Genome Biol. Evol.">
        <title>Insights into the evolution of the New World diploid cottons (Gossypium, subgenus Houzingenia) based on genome sequencing.</title>
        <authorList>
            <person name="Grover C.E."/>
            <person name="Arick M.A. 2nd"/>
            <person name="Thrash A."/>
            <person name="Conover J.L."/>
            <person name="Sanders W.S."/>
            <person name="Peterson D.G."/>
            <person name="Frelichowski J.E."/>
            <person name="Scheffler J.A."/>
            <person name="Scheffler B.E."/>
            <person name="Wendel J.F."/>
        </authorList>
    </citation>
    <scope>NUCLEOTIDE SEQUENCE [LARGE SCALE GENOMIC DNA]</scope>
    <source>
        <strain evidence="1">0</strain>
        <tissue evidence="1">Leaf</tissue>
    </source>
</reference>
<dbReference type="EMBL" id="JABFAD010000009">
    <property type="protein sequence ID" value="MBA0809030.1"/>
    <property type="molecule type" value="Genomic_DNA"/>
</dbReference>